<evidence type="ECO:0000256" key="6">
    <source>
        <dbReference type="ARBA" id="ARBA00023143"/>
    </source>
</evidence>
<dbReference type="GO" id="GO:0009424">
    <property type="term" value="C:bacterial-type flagellum hook"/>
    <property type="evidence" value="ECO:0007669"/>
    <property type="project" value="InterPro"/>
</dbReference>
<dbReference type="Pfam" id="PF06429">
    <property type="entry name" value="Flg_bbr_C"/>
    <property type="match status" value="1"/>
</dbReference>
<dbReference type="InterPro" id="IPR010930">
    <property type="entry name" value="Flg_bb/hook_C_dom"/>
</dbReference>
<evidence type="ECO:0000259" key="8">
    <source>
        <dbReference type="Pfam" id="PF22638"/>
    </source>
</evidence>
<accession>A0A1V8RV19</accession>
<dbReference type="PANTHER" id="PTHR30033:SF1">
    <property type="entry name" value="FLAGELLAR HOOK-ASSOCIATED PROTEIN 1"/>
    <property type="match status" value="1"/>
</dbReference>
<dbReference type="NCBIfam" id="TIGR02492">
    <property type="entry name" value="flgK_ends"/>
    <property type="match status" value="1"/>
</dbReference>
<keyword evidence="9" id="KW-0282">Flagellum</keyword>
<dbReference type="Proteomes" id="UP000191905">
    <property type="component" value="Unassembled WGS sequence"/>
</dbReference>
<dbReference type="PANTHER" id="PTHR30033">
    <property type="entry name" value="FLAGELLAR HOOK-ASSOCIATED PROTEIN 1"/>
    <property type="match status" value="1"/>
</dbReference>
<keyword evidence="6" id="KW-0975">Bacterial flagellum</keyword>
<dbReference type="OrthoDB" id="7181295at2"/>
<sequence>MSLSSALTIAQSALLATSRQTATVARNVADASSLDYSRRTATVISMAPGARVVTIQRAANDQLLRQNLAALSAWSGKSTLAGGLDRLDLAVNGVDNAASPSTAITDLQKALQLYATSPSKQTLGTNVVEAARRVTQSLNQGTQQIQAFRTDADGQIADAAAKLNALLGQFQTANEVVVSGTRAGTDVSDALDQRDGLLKKISEYVPVSSYTRGDNDMVVITAGGSTLFETVPRSVSFEASPGYTAGMNGNTVYIDNVPLSLDGPDAGGKLGGLLQLRDGTAATMQSQLDEIARGLVTAFSEAEPGLGQPRFAGLFTWAGAPIPPLVPAAGTLVDGLAGSITINAVIDPSRGGNLALLRDGGINGAAYIVKPSGAGSSYADLLIAYGDRLEQPMSFDPATEIGGSSSGLAGFASDSIGWVAGQRQLASSDAATKEALAQRSADALSNATGVNVDTEMSLMLDLEHTYQASARLMSTVGTMLDALLEAVR</sequence>
<evidence type="ECO:0000313" key="10">
    <source>
        <dbReference type="Proteomes" id="UP000191905"/>
    </source>
</evidence>
<dbReference type="AlphaFoldDB" id="A0A1V8RV19"/>
<evidence type="ECO:0000256" key="5">
    <source>
        <dbReference type="ARBA" id="ARBA00022525"/>
    </source>
</evidence>
<feature type="domain" description="Flagellar hook-associated protein FlgK helical" evidence="8">
    <location>
        <begin position="96"/>
        <end position="301"/>
    </location>
</feature>
<evidence type="ECO:0000256" key="2">
    <source>
        <dbReference type="ARBA" id="ARBA00004613"/>
    </source>
</evidence>
<comment type="similarity">
    <text evidence="3">Belongs to the flagella basal body rod proteins family.</text>
</comment>
<dbReference type="Pfam" id="PF22638">
    <property type="entry name" value="FlgK_D1"/>
    <property type="match status" value="1"/>
</dbReference>
<comment type="subcellular location">
    <subcellularLocation>
        <location evidence="1">Bacterial flagellum</location>
    </subcellularLocation>
    <subcellularLocation>
        <location evidence="2">Secreted</location>
    </subcellularLocation>
</comment>
<dbReference type="InterPro" id="IPR002371">
    <property type="entry name" value="FlgK"/>
</dbReference>
<keyword evidence="5" id="KW-0964">Secreted</keyword>
<proteinExistence type="inferred from homology"/>
<dbReference type="EMBL" id="MDET01000003">
    <property type="protein sequence ID" value="OQM77050.1"/>
    <property type="molecule type" value="Genomic_DNA"/>
</dbReference>
<dbReference type="STRING" id="1873176.BFN67_11190"/>
<dbReference type="GO" id="GO:0005576">
    <property type="term" value="C:extracellular region"/>
    <property type="evidence" value="ECO:0007669"/>
    <property type="project" value="UniProtKB-SubCell"/>
</dbReference>
<dbReference type="RefSeq" id="WP_080918175.1">
    <property type="nucleotide sequence ID" value="NZ_MDET01000003.1"/>
</dbReference>
<protein>
    <recommendedName>
        <fullName evidence="4">Flagellar hook-associated protein 1</fullName>
    </recommendedName>
</protein>
<dbReference type="GO" id="GO:0005198">
    <property type="term" value="F:structural molecule activity"/>
    <property type="evidence" value="ECO:0007669"/>
    <property type="project" value="InterPro"/>
</dbReference>
<dbReference type="SUPFAM" id="SSF64518">
    <property type="entry name" value="Phase 1 flagellin"/>
    <property type="match status" value="1"/>
</dbReference>
<name>A0A1V8RV19_9HYPH</name>
<keyword evidence="10" id="KW-1185">Reference proteome</keyword>
<evidence type="ECO:0000256" key="1">
    <source>
        <dbReference type="ARBA" id="ARBA00004365"/>
    </source>
</evidence>
<keyword evidence="9" id="KW-0966">Cell projection</keyword>
<evidence type="ECO:0000259" key="7">
    <source>
        <dbReference type="Pfam" id="PF06429"/>
    </source>
</evidence>
<evidence type="ECO:0000313" key="9">
    <source>
        <dbReference type="EMBL" id="OQM77050.1"/>
    </source>
</evidence>
<gene>
    <name evidence="9" type="ORF">BFN67_11190</name>
</gene>
<comment type="caution">
    <text evidence="9">The sequence shown here is derived from an EMBL/GenBank/DDBJ whole genome shotgun (WGS) entry which is preliminary data.</text>
</comment>
<organism evidence="9 10">
    <name type="scientific">Manganibacter manganicus</name>
    <dbReference type="NCBI Taxonomy" id="1873176"/>
    <lineage>
        <taxon>Bacteria</taxon>
        <taxon>Pseudomonadati</taxon>
        <taxon>Pseudomonadota</taxon>
        <taxon>Alphaproteobacteria</taxon>
        <taxon>Hyphomicrobiales</taxon>
        <taxon>Phyllobacteriaceae</taxon>
        <taxon>Manganibacter</taxon>
    </lineage>
</organism>
<feature type="domain" description="Flagellar basal-body/hook protein C-terminal" evidence="7">
    <location>
        <begin position="447"/>
        <end position="484"/>
    </location>
</feature>
<keyword evidence="9" id="KW-0969">Cilium</keyword>
<reference evidence="9 10" key="1">
    <citation type="journal article" date="2016" name="Int. J. Syst. Evol. Microbiol.">
        <title>Pseudaminobacter manganicus sp. nov., isolated from sludge of a manganese mine.</title>
        <authorList>
            <person name="Li J."/>
            <person name="Huang J."/>
            <person name="Liao S."/>
            <person name="Wang G."/>
        </authorList>
    </citation>
    <scope>NUCLEOTIDE SEQUENCE [LARGE SCALE GENOMIC DNA]</scope>
    <source>
        <strain evidence="9 10">JH-7</strain>
    </source>
</reference>
<dbReference type="InterPro" id="IPR053927">
    <property type="entry name" value="FlgK_helical"/>
</dbReference>
<evidence type="ECO:0000256" key="4">
    <source>
        <dbReference type="ARBA" id="ARBA00016244"/>
    </source>
</evidence>
<dbReference type="GO" id="GO:0044780">
    <property type="term" value="P:bacterial-type flagellum assembly"/>
    <property type="evidence" value="ECO:0007669"/>
    <property type="project" value="InterPro"/>
</dbReference>
<evidence type="ECO:0000256" key="3">
    <source>
        <dbReference type="ARBA" id="ARBA00009677"/>
    </source>
</evidence>